<comment type="caution">
    <text evidence="1">The sequence shown here is derived from an EMBL/GenBank/DDBJ whole genome shotgun (WGS) entry which is preliminary data.</text>
</comment>
<evidence type="ECO:0000313" key="1">
    <source>
        <dbReference type="EMBL" id="CAK1549935.1"/>
    </source>
</evidence>
<organism evidence="1 2">
    <name type="scientific">Leptosia nina</name>
    <dbReference type="NCBI Taxonomy" id="320188"/>
    <lineage>
        <taxon>Eukaryota</taxon>
        <taxon>Metazoa</taxon>
        <taxon>Ecdysozoa</taxon>
        <taxon>Arthropoda</taxon>
        <taxon>Hexapoda</taxon>
        <taxon>Insecta</taxon>
        <taxon>Pterygota</taxon>
        <taxon>Neoptera</taxon>
        <taxon>Endopterygota</taxon>
        <taxon>Lepidoptera</taxon>
        <taxon>Glossata</taxon>
        <taxon>Ditrysia</taxon>
        <taxon>Papilionoidea</taxon>
        <taxon>Pieridae</taxon>
        <taxon>Pierinae</taxon>
        <taxon>Leptosia</taxon>
    </lineage>
</organism>
<protein>
    <submittedName>
        <fullName evidence="1">Uncharacterized protein</fullName>
    </submittedName>
</protein>
<evidence type="ECO:0000313" key="2">
    <source>
        <dbReference type="Proteomes" id="UP001497472"/>
    </source>
</evidence>
<reference evidence="1 2" key="1">
    <citation type="submission" date="2023-11" db="EMBL/GenBank/DDBJ databases">
        <authorList>
            <person name="Okamura Y."/>
        </authorList>
    </citation>
    <scope>NUCLEOTIDE SEQUENCE [LARGE SCALE GENOMIC DNA]</scope>
</reference>
<dbReference type="EMBL" id="CAVLEF010000040">
    <property type="protein sequence ID" value="CAK1549935.1"/>
    <property type="molecule type" value="Genomic_DNA"/>
</dbReference>
<accession>A0AAV1JKB7</accession>
<name>A0AAV1JKB7_9NEOP</name>
<dbReference type="Proteomes" id="UP001497472">
    <property type="component" value="Unassembled WGS sequence"/>
</dbReference>
<gene>
    <name evidence="1" type="ORF">LNINA_LOCUS9193</name>
</gene>
<dbReference type="AlphaFoldDB" id="A0AAV1JKB7"/>
<keyword evidence="2" id="KW-1185">Reference proteome</keyword>
<sequence length="92" mass="10034">MKTSTFLPFFMWRTNGTTRRIPKTLPPKLYQVVGTLFPPVPLLSGEEETTTVGANITGSDANETTISVTTETLIDKDISKNSTAENITTVAE</sequence>
<proteinExistence type="predicted"/>